<dbReference type="InterPro" id="IPR039010">
    <property type="entry name" value="Synaptotagmin_SMP"/>
</dbReference>
<keyword evidence="2" id="KW-1133">Transmembrane helix</keyword>
<evidence type="ECO:0000313" key="5">
    <source>
        <dbReference type="Proteomes" id="UP000012073"/>
    </source>
</evidence>
<dbReference type="RefSeq" id="XP_005712043.1">
    <property type="nucleotide sequence ID" value="XM_005711986.1"/>
</dbReference>
<evidence type="ECO:0000256" key="2">
    <source>
        <dbReference type="ARBA" id="ARBA00022989"/>
    </source>
</evidence>
<dbReference type="Gene3D" id="2.60.40.150">
    <property type="entry name" value="C2 domain"/>
    <property type="match status" value="1"/>
</dbReference>
<dbReference type="Pfam" id="PF00168">
    <property type="entry name" value="C2"/>
    <property type="match status" value="1"/>
</dbReference>
<dbReference type="CDD" id="cd21670">
    <property type="entry name" value="SMP_ESyt"/>
    <property type="match status" value="1"/>
</dbReference>
<keyword evidence="5" id="KW-1185">Reference proteome</keyword>
<keyword evidence="2" id="KW-0472">Membrane</keyword>
<protein>
    <recommendedName>
        <fullName evidence="3">C2 domain-containing protein</fullName>
    </recommendedName>
</protein>
<dbReference type="InterPro" id="IPR051634">
    <property type="entry name" value="Extended_Synaptotagmin"/>
</dbReference>
<dbReference type="PhylomeDB" id="R7Q395"/>
<dbReference type="AlphaFoldDB" id="R7Q395"/>
<dbReference type="SUPFAM" id="SSF49562">
    <property type="entry name" value="C2 domain (Calcium/lipid-binding domain, CaLB)"/>
    <property type="match status" value="1"/>
</dbReference>
<proteinExistence type="predicted"/>
<dbReference type="InterPro" id="IPR035892">
    <property type="entry name" value="C2_domain_sf"/>
</dbReference>
<dbReference type="PANTHER" id="PTHR45761">
    <property type="entry name" value="EXTENDED SYNAPTOTAGMIN-LIKE PROTEIN 2, ISOFORM C"/>
    <property type="match status" value="1"/>
</dbReference>
<gene>
    <name evidence="4" type="ORF">CHC_T00008146001</name>
</gene>
<reference evidence="5" key="1">
    <citation type="journal article" date="2013" name="Proc. Natl. Acad. Sci. U.S.A.">
        <title>Genome structure and metabolic features in the red seaweed Chondrus crispus shed light on evolution of the Archaeplastida.</title>
        <authorList>
            <person name="Collen J."/>
            <person name="Porcel B."/>
            <person name="Carre W."/>
            <person name="Ball S.G."/>
            <person name="Chaparro C."/>
            <person name="Tonon T."/>
            <person name="Barbeyron T."/>
            <person name="Michel G."/>
            <person name="Noel B."/>
            <person name="Valentin K."/>
            <person name="Elias M."/>
            <person name="Artiguenave F."/>
            <person name="Arun A."/>
            <person name="Aury J.M."/>
            <person name="Barbosa-Neto J.F."/>
            <person name="Bothwell J.H."/>
            <person name="Bouget F.Y."/>
            <person name="Brillet L."/>
            <person name="Cabello-Hurtado F."/>
            <person name="Capella-Gutierrez S."/>
            <person name="Charrier B."/>
            <person name="Cladiere L."/>
            <person name="Cock J.M."/>
            <person name="Coelho S.M."/>
            <person name="Colleoni C."/>
            <person name="Czjzek M."/>
            <person name="Da Silva C."/>
            <person name="Delage L."/>
            <person name="Denoeud F."/>
            <person name="Deschamps P."/>
            <person name="Dittami S.M."/>
            <person name="Gabaldon T."/>
            <person name="Gachon C.M."/>
            <person name="Groisillier A."/>
            <person name="Herve C."/>
            <person name="Jabbari K."/>
            <person name="Katinka M."/>
            <person name="Kloareg B."/>
            <person name="Kowalczyk N."/>
            <person name="Labadie K."/>
            <person name="Leblanc C."/>
            <person name="Lopez P.J."/>
            <person name="McLachlan D.H."/>
            <person name="Meslet-Cladiere L."/>
            <person name="Moustafa A."/>
            <person name="Nehr Z."/>
            <person name="Nyvall Collen P."/>
            <person name="Panaud O."/>
            <person name="Partensky F."/>
            <person name="Poulain J."/>
            <person name="Rensing S.A."/>
            <person name="Rousvoal S."/>
            <person name="Samson G."/>
            <person name="Symeonidi A."/>
            <person name="Weissenbach J."/>
            <person name="Zambounis A."/>
            <person name="Wincker P."/>
            <person name="Boyen C."/>
        </authorList>
    </citation>
    <scope>NUCLEOTIDE SEQUENCE [LARGE SCALE GENOMIC DNA]</scope>
    <source>
        <strain evidence="5">cv. Stackhouse</strain>
    </source>
</reference>
<name>R7Q395_CHOCR</name>
<dbReference type="Pfam" id="PF17047">
    <property type="entry name" value="SMP_LBD"/>
    <property type="match status" value="1"/>
</dbReference>
<keyword evidence="1" id="KW-0812">Transmembrane</keyword>
<evidence type="ECO:0000259" key="3">
    <source>
        <dbReference type="PROSITE" id="PS50004"/>
    </source>
</evidence>
<evidence type="ECO:0000256" key="1">
    <source>
        <dbReference type="ARBA" id="ARBA00022692"/>
    </source>
</evidence>
<dbReference type="GeneID" id="17319759"/>
<organism evidence="4 5">
    <name type="scientific">Chondrus crispus</name>
    <name type="common">Carrageen Irish moss</name>
    <name type="synonym">Polymorpha crispa</name>
    <dbReference type="NCBI Taxonomy" id="2769"/>
    <lineage>
        <taxon>Eukaryota</taxon>
        <taxon>Rhodophyta</taxon>
        <taxon>Florideophyceae</taxon>
        <taxon>Rhodymeniophycidae</taxon>
        <taxon>Gigartinales</taxon>
        <taxon>Gigartinaceae</taxon>
        <taxon>Chondrus</taxon>
    </lineage>
</organism>
<feature type="domain" description="C2" evidence="3">
    <location>
        <begin position="116"/>
        <end position="235"/>
    </location>
</feature>
<dbReference type="GO" id="GO:0005737">
    <property type="term" value="C:cytoplasm"/>
    <property type="evidence" value="ECO:0007669"/>
    <property type="project" value="UniProtKB-ARBA"/>
</dbReference>
<dbReference type="PANTHER" id="PTHR45761:SF1">
    <property type="entry name" value="EXTENDED SYNAPTOTAGMIN-LIKE PROTEIN 2, ISOFORM C"/>
    <property type="match status" value="1"/>
</dbReference>
<dbReference type="EMBL" id="HG001489">
    <property type="protein sequence ID" value="CDF32378.1"/>
    <property type="molecule type" value="Genomic_DNA"/>
</dbReference>
<dbReference type="Gramene" id="CDF32378">
    <property type="protein sequence ID" value="CDF32378"/>
    <property type="gene ID" value="CHC_T00008146001"/>
</dbReference>
<dbReference type="PROSITE" id="PS50004">
    <property type="entry name" value="C2"/>
    <property type="match status" value="1"/>
</dbReference>
<dbReference type="Proteomes" id="UP000012073">
    <property type="component" value="Unassembled WGS sequence"/>
</dbReference>
<dbReference type="InterPro" id="IPR000008">
    <property type="entry name" value="C2_dom"/>
</dbReference>
<dbReference type="OrthoDB" id="3802at2759"/>
<dbReference type="KEGG" id="ccp:CHC_T00008146001"/>
<accession>R7Q395</accession>
<dbReference type="CDD" id="cd00030">
    <property type="entry name" value="C2"/>
    <property type="match status" value="1"/>
</dbReference>
<sequence length="407" mass="43786">MTFDNIDVHSRSKDSVKLDVDISWHGECDVELDASGLPGVGVEKVRLSGRMSIVFCPLVPAIPPFSAMQVAFINPPLFELDFTGAADLADFSLIKKCVRKAIHDILASILVLPNRMLIKMDPANDYFKSFQTDLGVLRLTCVSGKGFTTPKGFFKDVPDVCCQIRLGASAIWNTSAINNSETPEWNETRDFLFSDLEQIISIDALDDDLVNDDTLGFGSINVKELLQKGKTAEVKLCDTSGGKPTGASVTVKADIYNYVPNINSFEQAEPNAKDRMVGLLTVIVAGVKKVPGDRESLASSVKVSFAGQEFATPVVTDMPGLDPCNPALDTAFRMPLTGEMAAAKSDIELRLYDGKSKTGAKVFSFDQIIGAPGLNVNSVDSPDMFALENGATLQASVSVCGLELNAN</sequence>
<evidence type="ECO:0000313" key="4">
    <source>
        <dbReference type="EMBL" id="CDF32378.1"/>
    </source>
</evidence>